<accession>A0A7R9AG06</accession>
<dbReference type="GO" id="GO:0006355">
    <property type="term" value="P:regulation of DNA-templated transcription"/>
    <property type="evidence" value="ECO:0007669"/>
    <property type="project" value="InterPro"/>
</dbReference>
<feature type="compositionally biased region" description="Polar residues" evidence="1">
    <location>
        <begin position="148"/>
        <end position="172"/>
    </location>
</feature>
<protein>
    <submittedName>
        <fullName evidence="2">Uncharacterized protein</fullName>
    </submittedName>
</protein>
<evidence type="ECO:0000256" key="1">
    <source>
        <dbReference type="SAM" id="MobiDB-lite"/>
    </source>
</evidence>
<dbReference type="GO" id="GO:0043565">
    <property type="term" value="F:sequence-specific DNA binding"/>
    <property type="evidence" value="ECO:0007669"/>
    <property type="project" value="InterPro"/>
</dbReference>
<dbReference type="EMBL" id="CAJPEV010005236">
    <property type="protein sequence ID" value="CAG0902926.1"/>
    <property type="molecule type" value="Genomic_DNA"/>
</dbReference>
<evidence type="ECO:0000313" key="3">
    <source>
        <dbReference type="Proteomes" id="UP000677054"/>
    </source>
</evidence>
<gene>
    <name evidence="2" type="ORF">DSTB1V02_LOCUS12821</name>
</gene>
<evidence type="ECO:0000313" key="2">
    <source>
        <dbReference type="EMBL" id="CAD7253070.1"/>
    </source>
</evidence>
<feature type="compositionally biased region" description="Polar residues" evidence="1">
    <location>
        <begin position="82"/>
        <end position="94"/>
    </location>
</feature>
<name>A0A7R9AG06_9CRUS</name>
<dbReference type="InterPro" id="IPR036407">
    <property type="entry name" value="DM_DNA-bd_sf"/>
</dbReference>
<dbReference type="Proteomes" id="UP000677054">
    <property type="component" value="Unassembled WGS sequence"/>
</dbReference>
<dbReference type="AlphaFoldDB" id="A0A7R9AG06"/>
<dbReference type="EMBL" id="LR904753">
    <property type="protein sequence ID" value="CAD7253070.1"/>
    <property type="molecule type" value="Genomic_DNA"/>
</dbReference>
<dbReference type="SUPFAM" id="SSF82927">
    <property type="entry name" value="Cysteine-rich DNA binding domain, (DM domain)"/>
    <property type="match status" value="1"/>
</dbReference>
<feature type="region of interest" description="Disordered" evidence="1">
    <location>
        <begin position="52"/>
        <end position="102"/>
    </location>
</feature>
<keyword evidence="3" id="KW-1185">Reference proteome</keyword>
<sequence>MLSSETGKAYPGMGIPPRKRYSRLVRLEAFPEESPGSSVAFVSSTSSAEITIKARNRQGRKRPWETNDEGISEGATPAKKSSIGSSDNCGSISKSKPGDSEEFWASDRVDQHVVQTGIYEWESSTGALQDANITALGEQGSDKDSDHTQPSVMTERSKNPSGGSIESGSRKGQTCPLCRNHGETRLKAGHMPECENYFCLGEECERVRANNERNAKKIQKKRMDHLGLDVNLPLNEERVPRDEDEIEKMLFYVRDLMRENRIPWNRDSTYEAILVVLFGRKECNKIEMEFRLRTGLGRFLDALVEKGAELETDYLCYGDLGCLHQDPGHVCNMNQEYFYPPNHHETPLAF</sequence>
<feature type="region of interest" description="Disordered" evidence="1">
    <location>
        <begin position="137"/>
        <end position="174"/>
    </location>
</feature>
<organism evidence="2">
    <name type="scientific">Darwinula stevensoni</name>
    <dbReference type="NCBI Taxonomy" id="69355"/>
    <lineage>
        <taxon>Eukaryota</taxon>
        <taxon>Metazoa</taxon>
        <taxon>Ecdysozoa</taxon>
        <taxon>Arthropoda</taxon>
        <taxon>Crustacea</taxon>
        <taxon>Oligostraca</taxon>
        <taxon>Ostracoda</taxon>
        <taxon>Podocopa</taxon>
        <taxon>Podocopida</taxon>
        <taxon>Darwinulocopina</taxon>
        <taxon>Darwinuloidea</taxon>
        <taxon>Darwinulidae</taxon>
        <taxon>Darwinula</taxon>
    </lineage>
</organism>
<reference evidence="2" key="1">
    <citation type="submission" date="2020-11" db="EMBL/GenBank/DDBJ databases">
        <authorList>
            <person name="Tran Van P."/>
        </authorList>
    </citation>
    <scope>NUCLEOTIDE SEQUENCE</scope>
</reference>
<proteinExistence type="predicted"/>